<feature type="region of interest" description="Disordered" evidence="4">
    <location>
        <begin position="1181"/>
        <end position="1206"/>
    </location>
</feature>
<feature type="domain" description="DUF4455" evidence="6">
    <location>
        <begin position="76"/>
        <end position="141"/>
    </location>
</feature>
<accession>A0ABM1JZ71</accession>
<evidence type="ECO:0000256" key="1">
    <source>
        <dbReference type="ARBA" id="ARBA00010879"/>
    </source>
</evidence>
<evidence type="ECO:0000313" key="9">
    <source>
        <dbReference type="RefSeq" id="XP_015266758.1"/>
    </source>
</evidence>
<feature type="compositionally biased region" description="Basic and acidic residues" evidence="4">
    <location>
        <begin position="698"/>
        <end position="712"/>
    </location>
</feature>
<feature type="compositionally biased region" description="Low complexity" evidence="4">
    <location>
        <begin position="1128"/>
        <end position="1140"/>
    </location>
</feature>
<dbReference type="GeneID" id="107110487"/>
<sequence>RYASNGFLSDRQQMWVDGMPNDDFTENPVLYKEAMTLTFQKTHENEDMAAAREVRNLAEVIIPEKKNSDIIQRISEARRRRHEDAVATLRRELASIGRERELSILEPGRLFLTRLAGCDENIECLLQRIENDFDLKTYSMQCTSERGTAFNTTLGPFDYLVMPFGLAGAPGVLMNLINEVLHKYLLKGVLVFLDDILICSKEKESRVQLLRDVPSALYESRLFAKLSKCKFRKEELDFLGYRISGRGLHMDPHKVQDVLGWALPLMDLLEMKGKGPIKDTLRKYTKILEDTAYLLSSDIHRIIHKEAMMINQALLANRRAVARLFVNLMEADLKKDVSFRRKLKERIQAWKTMQKEFILCSFRKFMENERIQNPSIVKNELENMLKDQLTLSDKRTALLYSLGNLLPLTHSKAEINEWYESVVALNKRIGCRKSVVCGVTVSVTELHVVFLVGREPSEHRSPRKTMRLNDFEQLAKHTEINCRHLYQYFQDALVLWDVHQHNLVHLENDLHSKLNDLRNKHENLNKLREVHLDIAIDKLRTQGSEEKLKAQLEKVYTALDCIQAGYEAFHQDLETKIGVYPQNVLKELIAYSACISQYFHVKETYEGEPLRKARAEEEEEEAEMAEDAEEAEGAAEAPECVLEHVTEEGEGHKDRPEERDEHEAAEGAEPMESLGGMESPPPESEGMETGTSLGLTSDSERSEDGTEVREAGEAPETGEAVTPKQVEVCAPRRRPSERVLECFTTASGNTYTVFEPAGKRKTRRSEKYYAGKLKEDQLPSYVEQVYLSQTFDENARRQIRLQFFEHLEKWFAQTLSAARAVMASKKEELSSELQLRIHLHEPRRGRIEKDVFQVRLVELQLHNDRLARHCAGVVEALNQEKTAFQKLQEGQNTLSKNFRKRIQDMEDIFLRESRAEKLMALSNNLHTELLNHMEVMQVSLRSYRQYLEEALGKLREANTDFLKACRLFSEGGNFCPEELDHFVKSLQKETGRIDFVEGLIMIDMEKMESSHLEQAIEITSKFENRFRYLAVDRVFMEKIQRFMTNLQVKIKLEVAKSNFQSQTLSSHLETLLSRIDACAHPNVDKEPITSKELYEFAKFVMEKLKERSKYLNCLLGQDFALALPDPPTQSSTEPTSQSGSFQQDSKVTVMGVERTPLMTPSRMGKTVFDDAAIGVVKHLTGMQRSKRTADQQQQHEKEDRVPLGTGGVPAGAGVGGVYCPVPTFPATFSGNARGEVAASPASLSAMPAVPKKSVSFSKKVSVGSTVSMQKYIKQTKADKKFQVFGDKPKDSDTVSMQKYIKQTKADKKFQVFGDKPKDSDWDHFKGIIFNTVWDNFDILMNVAEDFYRKDKHQITRPEYLQETYDQCVDVMGQKLLLFRDQLKRFEELLPDIVQLVTDKVLKDHEQLLLESTEQIRRDLQEQLQKGDLQKDKNKNQLRPTLGHPENVSQLEALCLEEEGRQKEQVDGIRLCTQKLEACAVECAQSFVSTLAACTEKILVELDDSLTIDDVQMAETETPKEKTSTLIRRKKAGLSLAAEACKLVAERGSRTWPGIPRTTLVGFPDQILCQETAAVTTAKTTLGHVAAVEERDAVYMTFKQVLEAEFARTKEENAAHLNKAQHWADWWKKSVQKIKQLYS</sequence>
<dbReference type="InterPro" id="IPR043128">
    <property type="entry name" value="Rev_trsase/Diguanyl_cyclase"/>
</dbReference>
<protein>
    <recommendedName>
        <fullName evidence="2">ribonuclease H</fullName>
        <ecNumber evidence="2">3.1.26.4</ecNumber>
    </recommendedName>
</protein>
<organism evidence="8 9">
    <name type="scientific">Gekko japonicus</name>
    <name type="common">Schlegel's Japanese gecko</name>
    <dbReference type="NCBI Taxonomy" id="146911"/>
    <lineage>
        <taxon>Eukaryota</taxon>
        <taxon>Metazoa</taxon>
        <taxon>Chordata</taxon>
        <taxon>Craniata</taxon>
        <taxon>Vertebrata</taxon>
        <taxon>Euteleostomi</taxon>
        <taxon>Lepidosauria</taxon>
        <taxon>Squamata</taxon>
        <taxon>Bifurcata</taxon>
        <taxon>Gekkota</taxon>
        <taxon>Gekkonidae</taxon>
        <taxon>Gekkoninae</taxon>
        <taxon>Gekko</taxon>
    </lineage>
</organism>
<feature type="compositionally biased region" description="Acidic residues" evidence="4">
    <location>
        <begin position="616"/>
        <end position="633"/>
    </location>
</feature>
<dbReference type="Pfam" id="PF00078">
    <property type="entry name" value="RVT_1"/>
    <property type="match status" value="1"/>
</dbReference>
<dbReference type="PANTHER" id="PTHR21444">
    <property type="entry name" value="COILED-COIL DOMAIN-CONTAINING PROTEIN 180"/>
    <property type="match status" value="1"/>
</dbReference>
<reference evidence="9" key="1">
    <citation type="submission" date="2025-08" db="UniProtKB">
        <authorList>
            <consortium name="RefSeq"/>
        </authorList>
    </citation>
    <scope>IDENTIFICATION</scope>
</reference>
<feature type="region of interest" description="Disordered" evidence="4">
    <location>
        <begin position="1124"/>
        <end position="1145"/>
    </location>
</feature>
<keyword evidence="8" id="KW-1185">Reference proteome</keyword>
<feature type="compositionally biased region" description="Basic and acidic residues" evidence="4">
    <location>
        <begin position="1187"/>
        <end position="1201"/>
    </location>
</feature>
<dbReference type="InterPro" id="IPR000477">
    <property type="entry name" value="RT_dom"/>
</dbReference>
<evidence type="ECO:0000313" key="8">
    <source>
        <dbReference type="Proteomes" id="UP000694871"/>
    </source>
</evidence>
<name>A0ABM1JZ71_GEKJA</name>
<feature type="region of interest" description="Disordered" evidence="4">
    <location>
        <begin position="608"/>
        <end position="723"/>
    </location>
</feature>
<evidence type="ECO:0000259" key="6">
    <source>
        <dbReference type="Pfam" id="PF14643"/>
    </source>
</evidence>
<feature type="domain" description="Reverse transcriptase" evidence="5">
    <location>
        <begin position="154"/>
        <end position="243"/>
    </location>
</feature>
<gene>
    <name evidence="9" type="primary">CCDC180</name>
</gene>
<dbReference type="SUPFAM" id="SSF56672">
    <property type="entry name" value="DNA/RNA polymerases"/>
    <property type="match status" value="1"/>
</dbReference>
<comment type="similarity">
    <text evidence="1">Belongs to the beta type-B retroviral polymerase family. HERV class-II K(HML-2) pol subfamily.</text>
</comment>
<feature type="compositionally biased region" description="Basic and acidic residues" evidence="4">
    <location>
        <begin position="641"/>
        <end position="665"/>
    </location>
</feature>
<dbReference type="InterPro" id="IPR043502">
    <property type="entry name" value="DNA/RNA_pol_sf"/>
</dbReference>
<dbReference type="Pfam" id="PF14643">
    <property type="entry name" value="DUF4455"/>
    <property type="match status" value="3"/>
</dbReference>
<dbReference type="InterPro" id="IPR027914">
    <property type="entry name" value="DUF4456"/>
</dbReference>
<feature type="domain" description="DUF4455" evidence="6">
    <location>
        <begin position="470"/>
        <end position="606"/>
    </location>
</feature>
<evidence type="ECO:0000259" key="7">
    <source>
        <dbReference type="Pfam" id="PF14644"/>
    </source>
</evidence>
<evidence type="ECO:0000256" key="4">
    <source>
        <dbReference type="SAM" id="MobiDB-lite"/>
    </source>
</evidence>
<feature type="domain" description="DUF4456" evidence="7">
    <location>
        <begin position="1341"/>
        <end position="1528"/>
    </location>
</feature>
<dbReference type="CDD" id="cd01647">
    <property type="entry name" value="RT_LTR"/>
    <property type="match status" value="1"/>
</dbReference>
<feature type="domain" description="DUF4455" evidence="6">
    <location>
        <begin position="270"/>
        <end position="429"/>
    </location>
</feature>
<keyword evidence="3" id="KW-0175">Coiled coil</keyword>
<proteinExistence type="inferred from homology"/>
<evidence type="ECO:0000259" key="5">
    <source>
        <dbReference type="Pfam" id="PF00078"/>
    </source>
</evidence>
<evidence type="ECO:0000256" key="2">
    <source>
        <dbReference type="ARBA" id="ARBA00012180"/>
    </source>
</evidence>
<dbReference type="PANTHER" id="PTHR21444:SF14">
    <property type="entry name" value="COILED-COIL DOMAIN-CONTAINING PROTEIN 180"/>
    <property type="match status" value="1"/>
</dbReference>
<dbReference type="Pfam" id="PF14644">
    <property type="entry name" value="DUF4456"/>
    <property type="match status" value="1"/>
</dbReference>
<dbReference type="Gene3D" id="3.30.70.270">
    <property type="match status" value="1"/>
</dbReference>
<feature type="coiled-coil region" evidence="3">
    <location>
        <begin position="1402"/>
        <end position="1429"/>
    </location>
</feature>
<feature type="non-terminal residue" evidence="9">
    <location>
        <position position="1"/>
    </location>
</feature>
<dbReference type="EC" id="3.1.26.4" evidence="2"/>
<dbReference type="RefSeq" id="XP_015266758.1">
    <property type="nucleotide sequence ID" value="XM_015411272.1"/>
</dbReference>
<dbReference type="InterPro" id="IPR028089">
    <property type="entry name" value="DUF4455"/>
</dbReference>
<dbReference type="Gene3D" id="3.10.10.10">
    <property type="entry name" value="HIV Type 1 Reverse Transcriptase, subunit A, domain 1"/>
    <property type="match status" value="1"/>
</dbReference>
<dbReference type="Proteomes" id="UP000694871">
    <property type="component" value="Unplaced"/>
</dbReference>
<evidence type="ECO:0000256" key="3">
    <source>
        <dbReference type="SAM" id="Coils"/>
    </source>
</evidence>